<dbReference type="Pfam" id="PF17667">
    <property type="entry name" value="Pkinase_fungal"/>
    <property type="match status" value="1"/>
</dbReference>
<accession>A0A9X9QGW8</accession>
<dbReference type="EMBL" id="LR026995">
    <property type="protein sequence ID" value="VDB96498.1"/>
    <property type="molecule type" value="Genomic_DNA"/>
</dbReference>
<evidence type="ECO:0000313" key="3">
    <source>
        <dbReference type="Proteomes" id="UP000324639"/>
    </source>
</evidence>
<keyword evidence="3" id="KW-1185">Reference proteome</keyword>
<feature type="domain" description="Fungal-type protein kinase" evidence="1">
    <location>
        <begin position="64"/>
        <end position="332"/>
    </location>
</feature>
<proteinExistence type="predicted"/>
<dbReference type="Proteomes" id="UP000324639">
    <property type="component" value="Chromosome Bgt_-Un"/>
</dbReference>
<dbReference type="InterPro" id="IPR040976">
    <property type="entry name" value="Pkinase_fungal"/>
</dbReference>
<organism evidence="2 3">
    <name type="scientific">Blumeria graminis f. sp. tritici</name>
    <dbReference type="NCBI Taxonomy" id="62690"/>
    <lineage>
        <taxon>Eukaryota</taxon>
        <taxon>Fungi</taxon>
        <taxon>Dikarya</taxon>
        <taxon>Ascomycota</taxon>
        <taxon>Pezizomycotina</taxon>
        <taxon>Leotiomycetes</taxon>
        <taxon>Erysiphales</taxon>
        <taxon>Erysiphaceae</taxon>
        <taxon>Blumeria</taxon>
    </lineage>
</organism>
<reference evidence="2 3" key="1">
    <citation type="submission" date="2018-08" db="EMBL/GenBank/DDBJ databases">
        <authorList>
            <person name="Muller C M."/>
        </authorList>
    </citation>
    <scope>NUCLEOTIDE SEQUENCE [LARGE SCALE GENOMIC DNA]</scope>
</reference>
<dbReference type="AlphaFoldDB" id="A0A9X9QGW8"/>
<evidence type="ECO:0000259" key="1">
    <source>
        <dbReference type="Pfam" id="PF17667"/>
    </source>
</evidence>
<gene>
    <name evidence="2" type="ORF">BGT96224V316_LOCUS8452</name>
</gene>
<dbReference type="PANTHER" id="PTHR38248">
    <property type="entry name" value="FUNK1 6"/>
    <property type="match status" value="1"/>
</dbReference>
<name>A0A9X9QGW8_BLUGR</name>
<dbReference type="PANTHER" id="PTHR38248:SF2">
    <property type="entry name" value="FUNK1 11"/>
    <property type="match status" value="1"/>
</dbReference>
<sequence>MTESEIWDWLTFFEENFLNQLKGRSIRSTNYPIVIEDKGSLLRGWHCCTNRKQQAQEATDTTQIDCLIKSIDLQNDDDVNWENVNLVGGFTRSSSEAIRKEEILQLWRCIREAYCAQPLRRFMHGFLMFKEEFELWVFDHSGAYSSGRMGIIESKEIFVRTLCSYLLMSDEELGRDISVLQRDGQSTASFTGSNDTSDQLVEIKPNPILQPRSLINRVTACYETKNKSSMVQSLWSKSENNAEVQFMKAALPIPGYVKYITSQSVYQTNIHLESFNLSCAKPQDFKAEHNSKSRGYNYHELTLPSWKKICFLSRTVMTKCGRKIDSSGSILAFL</sequence>
<evidence type="ECO:0000313" key="2">
    <source>
        <dbReference type="EMBL" id="VDB96498.1"/>
    </source>
</evidence>
<protein>
    <submittedName>
        <fullName evidence="2">Bgt-20785</fullName>
    </submittedName>
</protein>